<keyword evidence="3" id="KW-1185">Reference proteome</keyword>
<dbReference type="EMBL" id="JTDY01000016">
    <property type="protein sequence ID" value="KOB79407.1"/>
    <property type="molecule type" value="Genomic_DNA"/>
</dbReference>
<dbReference type="InterPro" id="IPR054708">
    <property type="entry name" value="MTPAP-like_central"/>
</dbReference>
<sequence>MEDPDGFLNVSLLDFQGDVDQQVASLLEHVRLSRGDVVGLRNLLADLESALRNIWPGCEVHPFGSIVTGLGIKSSDVDVYVRMPHSQLNRLNPVIMARNKLRSKPWIFTKVFAIPSAKVPIVKFLHIPTGSNCDVNFHSESGVRNSKLIFHLLRTDPKALSLAILVKYWSKVFAFTGTNLLPNYALTMLVIFYLQQVNMLAPIAELQQYVDPYFVEGWNTAFNKNIPQPNACSDHIYHLLGGFFKYYSVFRFDQHVVSTFLGYPVPRIIFGSPDQVPHNEFSLYKENLRGEFCKPLRIDTLMCIQDPFDHSRNCAVAISQKLFAKIQAHFQYAARMYEDVPPDDFLKALLTQDNLYSTRVTIGTMHKRAKRAIFKNNTRKNKRKMNSAAKTYVEMQKSLKKGNNV</sequence>
<dbReference type="GO" id="GO:0050265">
    <property type="term" value="F:RNA uridylyltransferase activity"/>
    <property type="evidence" value="ECO:0007669"/>
    <property type="project" value="TreeGrafter"/>
</dbReference>
<organism evidence="2 3">
    <name type="scientific">Operophtera brumata</name>
    <name type="common">Winter moth</name>
    <name type="synonym">Phalaena brumata</name>
    <dbReference type="NCBI Taxonomy" id="104452"/>
    <lineage>
        <taxon>Eukaryota</taxon>
        <taxon>Metazoa</taxon>
        <taxon>Ecdysozoa</taxon>
        <taxon>Arthropoda</taxon>
        <taxon>Hexapoda</taxon>
        <taxon>Insecta</taxon>
        <taxon>Pterygota</taxon>
        <taxon>Neoptera</taxon>
        <taxon>Endopterygota</taxon>
        <taxon>Lepidoptera</taxon>
        <taxon>Glossata</taxon>
        <taxon>Ditrysia</taxon>
        <taxon>Geometroidea</taxon>
        <taxon>Geometridae</taxon>
        <taxon>Larentiinae</taxon>
        <taxon>Operophtera</taxon>
    </lineage>
</organism>
<dbReference type="GO" id="GO:0031123">
    <property type="term" value="P:RNA 3'-end processing"/>
    <property type="evidence" value="ECO:0007669"/>
    <property type="project" value="TreeGrafter"/>
</dbReference>
<name>A0A0L7LVB9_OPEBR</name>
<dbReference type="Proteomes" id="UP000037510">
    <property type="component" value="Unassembled WGS sequence"/>
</dbReference>
<dbReference type="PANTHER" id="PTHR12271">
    <property type="entry name" value="POLY A POLYMERASE CID PAP -RELATED"/>
    <property type="match status" value="1"/>
</dbReference>
<gene>
    <name evidence="2" type="ORF">OBRU01_00367</name>
</gene>
<evidence type="ECO:0000313" key="2">
    <source>
        <dbReference type="EMBL" id="KOB79407.1"/>
    </source>
</evidence>
<dbReference type="Gene3D" id="1.10.1410.10">
    <property type="match status" value="1"/>
</dbReference>
<dbReference type="Pfam" id="PF22600">
    <property type="entry name" value="MTPAP-like_central"/>
    <property type="match status" value="1"/>
</dbReference>
<dbReference type="InterPro" id="IPR043519">
    <property type="entry name" value="NT_sf"/>
</dbReference>
<keyword evidence="2" id="KW-0548">Nucleotidyltransferase</keyword>
<keyword evidence="2" id="KW-0808">Transferase</keyword>
<evidence type="ECO:0000259" key="1">
    <source>
        <dbReference type="Pfam" id="PF22600"/>
    </source>
</evidence>
<proteinExistence type="predicted"/>
<dbReference type="CDD" id="cd05402">
    <property type="entry name" value="NT_PAP_TUTase"/>
    <property type="match status" value="1"/>
</dbReference>
<evidence type="ECO:0000313" key="3">
    <source>
        <dbReference type="Proteomes" id="UP000037510"/>
    </source>
</evidence>
<dbReference type="STRING" id="104452.A0A0L7LVB9"/>
<accession>A0A0L7LVB9</accession>
<reference evidence="2 3" key="1">
    <citation type="journal article" date="2015" name="Genome Biol. Evol.">
        <title>The genome of winter moth (Operophtera brumata) provides a genomic perspective on sexual dimorphism and phenology.</title>
        <authorList>
            <person name="Derks M.F."/>
            <person name="Smit S."/>
            <person name="Salis L."/>
            <person name="Schijlen E."/>
            <person name="Bossers A."/>
            <person name="Mateman C."/>
            <person name="Pijl A.S."/>
            <person name="de Ridder D."/>
            <person name="Groenen M.A."/>
            <person name="Visser M.E."/>
            <person name="Megens H.J."/>
        </authorList>
    </citation>
    <scope>NUCLEOTIDE SEQUENCE [LARGE SCALE GENOMIC DNA]</scope>
    <source>
        <strain evidence="2">WM2013NL</strain>
        <tissue evidence="2">Head and thorax</tissue>
    </source>
</reference>
<feature type="domain" description="Poly(A) RNA polymerase mitochondrial-like central palm" evidence="1">
    <location>
        <begin position="20"/>
        <end position="149"/>
    </location>
</feature>
<dbReference type="SUPFAM" id="SSF81301">
    <property type="entry name" value="Nucleotidyltransferase"/>
    <property type="match status" value="1"/>
</dbReference>
<comment type="caution">
    <text evidence="2">The sequence shown here is derived from an EMBL/GenBank/DDBJ whole genome shotgun (WGS) entry which is preliminary data.</text>
</comment>
<dbReference type="PANTHER" id="PTHR12271:SF66">
    <property type="entry name" value="TERMINAL URIDYLYLTRANSFERASE TAILOR"/>
    <property type="match status" value="1"/>
</dbReference>
<dbReference type="SUPFAM" id="SSF81631">
    <property type="entry name" value="PAP/OAS1 substrate-binding domain"/>
    <property type="match status" value="1"/>
</dbReference>
<dbReference type="Gene3D" id="3.30.460.10">
    <property type="entry name" value="Beta Polymerase, domain 2"/>
    <property type="match status" value="1"/>
</dbReference>
<dbReference type="AlphaFoldDB" id="A0A0L7LVB9"/>
<protein>
    <submittedName>
        <fullName evidence="2">U6 snRNA-specific terminal uridylyltransferase 1</fullName>
    </submittedName>
</protein>